<dbReference type="InterPro" id="IPR036322">
    <property type="entry name" value="WD40_repeat_dom_sf"/>
</dbReference>
<dbReference type="InterPro" id="IPR056151">
    <property type="entry name" value="Beta-prop_DCAF12"/>
</dbReference>
<name>X6NJP8_RETFI</name>
<dbReference type="AlphaFoldDB" id="X6NJP8"/>
<dbReference type="PANTHER" id="PTHR19855:SF11">
    <property type="entry name" value="RIBOSOME BIOGENESIS PROTEIN WDR12"/>
    <property type="match status" value="1"/>
</dbReference>
<accession>X6NJP8</accession>
<dbReference type="SMART" id="SM00320">
    <property type="entry name" value="WD40"/>
    <property type="match status" value="3"/>
</dbReference>
<dbReference type="EMBL" id="ASPP01008412">
    <property type="protein sequence ID" value="ETO25582.1"/>
    <property type="molecule type" value="Genomic_DNA"/>
</dbReference>
<dbReference type="PANTHER" id="PTHR19855">
    <property type="entry name" value="WD40 REPEAT PROTEIN 12, 37"/>
    <property type="match status" value="1"/>
</dbReference>
<dbReference type="Pfam" id="PF23760">
    <property type="entry name" value="Beta-prop_DCAF12"/>
    <property type="match status" value="1"/>
</dbReference>
<keyword evidence="3" id="KW-1185">Reference proteome</keyword>
<dbReference type="Gene3D" id="2.130.10.10">
    <property type="entry name" value="YVTN repeat-like/Quinoprotein amine dehydrogenase"/>
    <property type="match status" value="2"/>
</dbReference>
<dbReference type="InterPro" id="IPR011044">
    <property type="entry name" value="Quino_amine_DH_bsu"/>
</dbReference>
<dbReference type="Proteomes" id="UP000023152">
    <property type="component" value="Unassembled WGS sequence"/>
</dbReference>
<dbReference type="SUPFAM" id="SSF50969">
    <property type="entry name" value="YVTN repeat-like/Quinoprotein amine dehydrogenase"/>
    <property type="match status" value="1"/>
</dbReference>
<comment type="caution">
    <text evidence="2">The sequence shown here is derived from an EMBL/GenBank/DDBJ whole genome shotgun (WGS) entry which is preliminary data.</text>
</comment>
<evidence type="ECO:0000259" key="1">
    <source>
        <dbReference type="Pfam" id="PF23760"/>
    </source>
</evidence>
<sequence length="607" mass="69087">MKLVHHWIKRKSLSEIETVKYHQLNCEDVKIKKESKIEQMYEKYFYLLFFFFWKGKKKYKTCKSEEIKVQHTKVSSKDNKINIAYQLEETVIHTSNRHNKIFCSEWLDDKTAIFGTKDNRLVVLDIITQKHHEIELPDPVFISLTKNLRKRKSLPVPSMLPSHRPNARPYNRLHSMSDMNDNLLAASNELCIDAATQNSTSTTDTNGTTDDNDLLDCKKELSSLPPCLGMHNIATSPAENLLAAGGLRMQDVTLFDKRSLTPLSVLQSHNDCVFGIDWSNENRLVTGTLILFRKNYCKNHMRFFSHFFFWTVTNKIYKGGRDGKIIIWNTENILKNCKHTIRATTQCSVESLMKNTNVFANRNVTLHQQPQHIIESSKEFGSCNVSSNTHQKMDEFRIRTMAVHPNAPSTLCAVSMDGCVKIWDLNVGKSAFSSRLKHDQESVCQSIHIDRGLVAVGTQVHIEFFDPRSFLQSYHSAASMDNGWGVRTVKWKDNVCTIGGGMGRLSFYDIRKQAYLPCPLPSVSVETNFPRRDANITDVSSQQNFIPVSKGFLKNDDIYQTVFASHGIVPPQAVYCLDYSLDGTKISAMGGPTPFGLFGSFVSIFHL</sequence>
<gene>
    <name evidence="2" type="ORF">RFI_11554</name>
</gene>
<protein>
    <recommendedName>
        <fullName evidence="1">DDB1- and CUL4-associated factor 12 beta-propeller domain-containing protein</fullName>
    </recommendedName>
</protein>
<dbReference type="InterPro" id="IPR015943">
    <property type="entry name" value="WD40/YVTN_repeat-like_dom_sf"/>
</dbReference>
<evidence type="ECO:0000313" key="3">
    <source>
        <dbReference type="Proteomes" id="UP000023152"/>
    </source>
</evidence>
<evidence type="ECO:0000313" key="2">
    <source>
        <dbReference type="EMBL" id="ETO25582.1"/>
    </source>
</evidence>
<reference evidence="2 3" key="1">
    <citation type="journal article" date="2013" name="Curr. Biol.">
        <title>The Genome of the Foraminiferan Reticulomyxa filosa.</title>
        <authorList>
            <person name="Glockner G."/>
            <person name="Hulsmann N."/>
            <person name="Schleicher M."/>
            <person name="Noegel A.A."/>
            <person name="Eichinger L."/>
            <person name="Gallinger C."/>
            <person name="Pawlowski J."/>
            <person name="Sierra R."/>
            <person name="Euteneuer U."/>
            <person name="Pillet L."/>
            <person name="Moustafa A."/>
            <person name="Platzer M."/>
            <person name="Groth M."/>
            <person name="Szafranski K."/>
            <person name="Schliwa M."/>
        </authorList>
    </citation>
    <scope>NUCLEOTIDE SEQUENCE [LARGE SCALE GENOMIC DNA]</scope>
</reference>
<feature type="domain" description="DDB1- and CUL4-associated factor 12 beta-propeller" evidence="1">
    <location>
        <begin position="386"/>
        <end position="604"/>
    </location>
</feature>
<dbReference type="OrthoDB" id="10251741at2759"/>
<proteinExistence type="predicted"/>
<dbReference type="SUPFAM" id="SSF50978">
    <property type="entry name" value="WD40 repeat-like"/>
    <property type="match status" value="1"/>
</dbReference>
<dbReference type="InterPro" id="IPR001680">
    <property type="entry name" value="WD40_rpt"/>
</dbReference>
<organism evidence="2 3">
    <name type="scientific">Reticulomyxa filosa</name>
    <dbReference type="NCBI Taxonomy" id="46433"/>
    <lineage>
        <taxon>Eukaryota</taxon>
        <taxon>Sar</taxon>
        <taxon>Rhizaria</taxon>
        <taxon>Retaria</taxon>
        <taxon>Foraminifera</taxon>
        <taxon>Monothalamids</taxon>
        <taxon>Reticulomyxidae</taxon>
        <taxon>Reticulomyxa</taxon>
    </lineage>
</organism>